<dbReference type="InterPro" id="IPR029044">
    <property type="entry name" value="Nucleotide-diphossugar_trans"/>
</dbReference>
<sequence>MFRKKDLTIPFGVFSDRLYRSGVDIAAWLNLLSKGKLLYIPDPLSQLRLHSNNISKDHTMKINAVQDLIHLLFHGQKHNFLKKTLEHQKALKNIYQFFDVLSKQLSLTNRQQLEFNYYALIFRKLFTDFGLEMKN</sequence>
<dbReference type="EMBL" id="SZOM01000296">
    <property type="protein sequence ID" value="TKH10405.1"/>
    <property type="molecule type" value="Genomic_DNA"/>
</dbReference>
<comment type="caution">
    <text evidence="1">The sequence shown here is derived from an EMBL/GenBank/DDBJ whole genome shotgun (WGS) entry which is preliminary data.</text>
</comment>
<dbReference type="AlphaFoldDB" id="A0A4U2MHG7"/>
<name>A0A4U2MHG7_9BACI</name>
<reference evidence="1 2" key="1">
    <citation type="journal article" date="2019" name="Environ. Microbiol.">
        <title>An active ?-lactamase is a part of an orchestrated cell wall stress resistance network of Bacillus subtilis and related rhizosphere species.</title>
        <authorList>
            <person name="Bucher T."/>
            <person name="Keren-Paz A."/>
            <person name="Hausser J."/>
            <person name="Olender T."/>
            <person name="Cytryn E."/>
            <person name="Kolodkin-Gal I."/>
        </authorList>
    </citation>
    <scope>NUCLEOTIDE SEQUENCE [LARGE SCALE GENOMIC DNA]</scope>
    <source>
        <strain evidence="1 2">I71</strain>
    </source>
</reference>
<organism evidence="1 2">
    <name type="scientific">Bacillus wiedmannii</name>
    <dbReference type="NCBI Taxonomy" id="1890302"/>
    <lineage>
        <taxon>Bacteria</taxon>
        <taxon>Bacillati</taxon>
        <taxon>Bacillota</taxon>
        <taxon>Bacilli</taxon>
        <taxon>Bacillales</taxon>
        <taxon>Bacillaceae</taxon>
        <taxon>Bacillus</taxon>
        <taxon>Bacillus cereus group</taxon>
    </lineage>
</organism>
<proteinExistence type="predicted"/>
<dbReference type="SUPFAM" id="SSF53448">
    <property type="entry name" value="Nucleotide-diphospho-sugar transferases"/>
    <property type="match status" value="1"/>
</dbReference>
<evidence type="ECO:0000313" key="2">
    <source>
        <dbReference type="Proteomes" id="UP000306037"/>
    </source>
</evidence>
<accession>A0A4U2MHG7</accession>
<gene>
    <name evidence="1" type="ORF">FC694_26065</name>
</gene>
<evidence type="ECO:0000313" key="1">
    <source>
        <dbReference type="EMBL" id="TKH10405.1"/>
    </source>
</evidence>
<dbReference type="Proteomes" id="UP000306037">
    <property type="component" value="Unassembled WGS sequence"/>
</dbReference>
<protein>
    <submittedName>
        <fullName evidence="1">Uncharacterized protein</fullName>
    </submittedName>
</protein>